<accession>M2X138</accession>
<dbReference type="RefSeq" id="XP_005706600.1">
    <property type="nucleotide sequence ID" value="XM_005706543.1"/>
</dbReference>
<proteinExistence type="predicted"/>
<organism evidence="2 3">
    <name type="scientific">Galdieria sulphuraria</name>
    <name type="common">Red alga</name>
    <dbReference type="NCBI Taxonomy" id="130081"/>
    <lineage>
        <taxon>Eukaryota</taxon>
        <taxon>Rhodophyta</taxon>
        <taxon>Bangiophyceae</taxon>
        <taxon>Galdieriales</taxon>
        <taxon>Galdieriaceae</taxon>
        <taxon>Galdieria</taxon>
    </lineage>
</organism>
<sequence>MIPNNRLNRMVVLILYCSPASSSYVLGNPYIFVIFSYGRRRPKVNHSFPGTYTSSKTSLCFGWFCSKIVIEDRTLYKVFSVRLTPPMIIPADISDCKETALNVSSREGRVYESVQGISRNLFQGYLEEGLLEPFLDSNPQAYFVTQVGKPRIEYKYSFDIPGVHAVKMPASAHNVRSVVVGDVEGGGGAGGIAFGGVAVKSERS</sequence>
<feature type="signal peptide" evidence="1">
    <location>
        <begin position="1"/>
        <end position="22"/>
    </location>
</feature>
<reference evidence="3" key="1">
    <citation type="journal article" date="2013" name="Science">
        <title>Gene transfer from bacteria and archaea facilitated evolution of an extremophilic eukaryote.</title>
        <authorList>
            <person name="Schonknecht G."/>
            <person name="Chen W.H."/>
            <person name="Ternes C.M."/>
            <person name="Barbier G.G."/>
            <person name="Shrestha R.P."/>
            <person name="Stanke M."/>
            <person name="Brautigam A."/>
            <person name="Baker B.J."/>
            <person name="Banfield J.F."/>
            <person name="Garavito R.M."/>
            <person name="Carr K."/>
            <person name="Wilkerson C."/>
            <person name="Rensing S.A."/>
            <person name="Gagneul D."/>
            <person name="Dickenson N.E."/>
            <person name="Oesterhelt C."/>
            <person name="Lercher M.J."/>
            <person name="Weber A.P."/>
        </authorList>
    </citation>
    <scope>NUCLEOTIDE SEQUENCE [LARGE SCALE GENOMIC DNA]</scope>
    <source>
        <strain evidence="3">074W</strain>
    </source>
</reference>
<keyword evidence="3" id="KW-1185">Reference proteome</keyword>
<gene>
    <name evidence="2" type="ORF">Gasu_26620</name>
</gene>
<dbReference type="KEGG" id="gsl:Gasu_26620"/>
<keyword evidence="1" id="KW-0732">Signal</keyword>
<dbReference type="GeneID" id="17088835"/>
<dbReference type="Gramene" id="EME30080">
    <property type="protein sequence ID" value="EME30080"/>
    <property type="gene ID" value="Gasu_26620"/>
</dbReference>
<evidence type="ECO:0000256" key="1">
    <source>
        <dbReference type="SAM" id="SignalP"/>
    </source>
</evidence>
<dbReference type="EMBL" id="KB454503">
    <property type="protein sequence ID" value="EME30080.1"/>
    <property type="molecule type" value="Genomic_DNA"/>
</dbReference>
<name>M2X138_GALSU</name>
<feature type="chain" id="PRO_5004028411" evidence="1">
    <location>
        <begin position="23"/>
        <end position="204"/>
    </location>
</feature>
<evidence type="ECO:0000313" key="3">
    <source>
        <dbReference type="Proteomes" id="UP000030680"/>
    </source>
</evidence>
<dbReference type="Proteomes" id="UP000030680">
    <property type="component" value="Unassembled WGS sequence"/>
</dbReference>
<protein>
    <submittedName>
        <fullName evidence="2">Uncharacterized protein</fullName>
    </submittedName>
</protein>
<evidence type="ECO:0000313" key="2">
    <source>
        <dbReference type="EMBL" id="EME30080.1"/>
    </source>
</evidence>
<dbReference type="AlphaFoldDB" id="M2X138"/>